<reference evidence="1" key="1">
    <citation type="submission" date="2017-07" db="EMBL/GenBank/DDBJ databases">
        <title>Taro Niue Genome Assembly and Annotation.</title>
        <authorList>
            <person name="Atibalentja N."/>
            <person name="Keating K."/>
            <person name="Fields C.J."/>
        </authorList>
    </citation>
    <scope>NUCLEOTIDE SEQUENCE</scope>
    <source>
        <strain evidence="1">Niue_2</strain>
        <tissue evidence="1">Leaf</tissue>
    </source>
</reference>
<organism evidence="1 2">
    <name type="scientific">Colocasia esculenta</name>
    <name type="common">Wild taro</name>
    <name type="synonym">Arum esculentum</name>
    <dbReference type="NCBI Taxonomy" id="4460"/>
    <lineage>
        <taxon>Eukaryota</taxon>
        <taxon>Viridiplantae</taxon>
        <taxon>Streptophyta</taxon>
        <taxon>Embryophyta</taxon>
        <taxon>Tracheophyta</taxon>
        <taxon>Spermatophyta</taxon>
        <taxon>Magnoliopsida</taxon>
        <taxon>Liliopsida</taxon>
        <taxon>Araceae</taxon>
        <taxon>Aroideae</taxon>
        <taxon>Colocasieae</taxon>
        <taxon>Colocasia</taxon>
    </lineage>
</organism>
<accession>A0A843TLZ7</accession>
<gene>
    <name evidence="1" type="ORF">Taro_005800</name>
</gene>
<dbReference type="EMBL" id="NMUH01000168">
    <property type="protein sequence ID" value="MQL73462.1"/>
    <property type="molecule type" value="Genomic_DNA"/>
</dbReference>
<dbReference type="AlphaFoldDB" id="A0A843TLZ7"/>
<evidence type="ECO:0000313" key="2">
    <source>
        <dbReference type="Proteomes" id="UP000652761"/>
    </source>
</evidence>
<sequence length="119" mass="14798">MYSLRGSILLRKRGGGKKLSIFRWYSLRGSVLLRKRGGGRKMSIFRWYFRRDNWLGNLLYNGFRRLNKNIWDCWNWMRFRRGLLEVLRRRAGRREERMRTEESKRDFKWIELTKVQVHN</sequence>
<evidence type="ECO:0000313" key="1">
    <source>
        <dbReference type="EMBL" id="MQL73462.1"/>
    </source>
</evidence>
<protein>
    <submittedName>
        <fullName evidence="1">Uncharacterized protein</fullName>
    </submittedName>
</protein>
<keyword evidence="2" id="KW-1185">Reference proteome</keyword>
<name>A0A843TLZ7_COLES</name>
<proteinExistence type="predicted"/>
<dbReference type="Proteomes" id="UP000652761">
    <property type="component" value="Unassembled WGS sequence"/>
</dbReference>
<comment type="caution">
    <text evidence="1">The sequence shown here is derived from an EMBL/GenBank/DDBJ whole genome shotgun (WGS) entry which is preliminary data.</text>
</comment>